<sequence length="154" mass="16678">MKELTGARDTATLRKWLTTLEAAADAHGLDVDTLTAKGEDEREQGGGDTLTSLLGYEPPTDMVRRDSPILLAELYTLGLSVTEVADTLTERVEGDVRPAHVRDTLKDMGLLEGRTREEQQEAFEEKGGRIGGTTVDHSDSTDTSPDLTVSASDF</sequence>
<organism evidence="2 3">
    <name type="scientific">Halolamina pelagica</name>
    <dbReference type="NCBI Taxonomy" id="699431"/>
    <lineage>
        <taxon>Archaea</taxon>
        <taxon>Methanobacteriati</taxon>
        <taxon>Methanobacteriota</taxon>
        <taxon>Stenosarchaea group</taxon>
        <taxon>Halobacteria</taxon>
        <taxon>Halobacteriales</taxon>
        <taxon>Haloferacaceae</taxon>
    </lineage>
</organism>
<evidence type="ECO:0000313" key="2">
    <source>
        <dbReference type="EMBL" id="KPN29981.1"/>
    </source>
</evidence>
<protein>
    <submittedName>
        <fullName evidence="2">Uncharacterized protein</fullName>
    </submittedName>
</protein>
<dbReference type="Proteomes" id="UP000050535">
    <property type="component" value="Unassembled WGS sequence"/>
</dbReference>
<reference evidence="3" key="1">
    <citation type="submission" date="2013-11" db="EMBL/GenBank/DDBJ databases">
        <authorList>
            <person name="Hoang H.T."/>
            <person name="Killian M.L."/>
            <person name="Madson D.M."/>
            <person name="Arruda P.H.E."/>
            <person name="Sun D."/>
            <person name="Schwartz K.J."/>
            <person name="Yoon K."/>
        </authorList>
    </citation>
    <scope>NUCLEOTIDE SEQUENCE [LARGE SCALE GENOMIC DNA]</scope>
    <source>
        <strain evidence="3">CDK2</strain>
    </source>
</reference>
<dbReference type="STRING" id="699431.SY89_00701"/>
<dbReference type="AlphaFoldDB" id="A0A0P7GN20"/>
<gene>
    <name evidence="2" type="ORF">SY89_00701</name>
</gene>
<name>A0A0P7GN20_9EURY</name>
<evidence type="ECO:0000313" key="3">
    <source>
        <dbReference type="Proteomes" id="UP000050535"/>
    </source>
</evidence>
<dbReference type="RefSeq" id="WP_054583106.1">
    <property type="nucleotide sequence ID" value="NZ_LGUC01000001.1"/>
</dbReference>
<feature type="region of interest" description="Disordered" evidence="1">
    <location>
        <begin position="37"/>
        <end position="61"/>
    </location>
</feature>
<dbReference type="OrthoDB" id="384008at2157"/>
<feature type="compositionally biased region" description="Low complexity" evidence="1">
    <location>
        <begin position="141"/>
        <end position="154"/>
    </location>
</feature>
<proteinExistence type="predicted"/>
<evidence type="ECO:0000256" key="1">
    <source>
        <dbReference type="SAM" id="MobiDB-lite"/>
    </source>
</evidence>
<feature type="region of interest" description="Disordered" evidence="1">
    <location>
        <begin position="107"/>
        <end position="154"/>
    </location>
</feature>
<dbReference type="EMBL" id="LGUC01000001">
    <property type="protein sequence ID" value="KPN29981.1"/>
    <property type="molecule type" value="Genomic_DNA"/>
</dbReference>
<keyword evidence="3" id="KW-1185">Reference proteome</keyword>
<comment type="caution">
    <text evidence="2">The sequence shown here is derived from an EMBL/GenBank/DDBJ whole genome shotgun (WGS) entry which is preliminary data.</text>
</comment>
<feature type="compositionally biased region" description="Basic and acidic residues" evidence="1">
    <location>
        <begin position="113"/>
        <end position="128"/>
    </location>
</feature>
<accession>A0A0P7GN20</accession>